<evidence type="ECO:0000313" key="4">
    <source>
        <dbReference type="EMBL" id="AEE77709.1"/>
    </source>
</evidence>
<dbReference type="Proteomes" id="UP000006548">
    <property type="component" value="Chromosome 3"/>
</dbReference>
<dbReference type="HOGENOM" id="CLU_1789500_0_0_1"/>
<keyword evidence="5" id="KW-1185">Reference proteome</keyword>
<feature type="region of interest" description="Disordered" evidence="2">
    <location>
        <begin position="102"/>
        <end position="145"/>
    </location>
</feature>
<evidence type="ECO:0000256" key="1">
    <source>
        <dbReference type="SAM" id="Coils"/>
    </source>
</evidence>
<dbReference type="Araport" id="AT3G33293"/>
<dbReference type="GeneID" id="823137"/>
<dbReference type="AlphaFoldDB" id="F4JCM1"/>
<evidence type="ECO:0000313" key="3">
    <source>
        <dbReference type="Araport" id="AT3G33293"/>
    </source>
</evidence>
<dbReference type="PaxDb" id="3702-AT3G33293.1"/>
<reference evidence="5" key="2">
    <citation type="journal article" date="2017" name="Plant J.">
        <title>Araport11: a complete reannotation of the Arabidopsis thaliana reference genome.</title>
        <authorList>
            <person name="Cheng C.Y."/>
            <person name="Krishnakumar V."/>
            <person name="Chan A.P."/>
            <person name="Thibaud-Nissen F."/>
            <person name="Schobel S."/>
            <person name="Town C.D."/>
        </authorList>
    </citation>
    <scope>GENOME REANNOTATION</scope>
    <source>
        <strain evidence="5">cv. Columbia</strain>
    </source>
</reference>
<feature type="coiled-coil region" evidence="1">
    <location>
        <begin position="10"/>
        <end position="37"/>
    </location>
</feature>
<reference evidence="4 5" key="1">
    <citation type="journal article" date="2000" name="Nature">
        <title>Sequence and analysis of chromosome 3 of the plant Arabidopsis thaliana.</title>
        <authorList>
            <consortium name="European Union Chromosome 3 Arabidopsis Sequencing Consortium"/>
            <consortium name="Institute for Genomic Research"/>
            <consortium name="Kazusa DNA Research Institute"/>
            <person name="Salanoubat M."/>
            <person name="Lemcke K."/>
            <person name="Rieger M."/>
            <person name="Ansorge W."/>
            <person name="Unseld M."/>
            <person name="Fartmann B."/>
            <person name="Valle G."/>
            <person name="Blocker H."/>
            <person name="Perez-Alonso M."/>
            <person name="Obermaier B."/>
            <person name="Delseny M."/>
            <person name="Boutry M."/>
            <person name="Grivell L.A."/>
            <person name="Mache R."/>
            <person name="Puigdomenech P."/>
            <person name="De Simone V."/>
            <person name="Choisne N."/>
            <person name="Artiguenave F."/>
            <person name="Robert C."/>
            <person name="Brottier P."/>
            <person name="Wincker P."/>
            <person name="Cattolico L."/>
            <person name="Weissenbach J."/>
            <person name="Saurin W."/>
            <person name="Quetier F."/>
            <person name="Schafer M."/>
            <person name="Muller-Auer S."/>
            <person name="Gabel C."/>
            <person name="Fuchs M."/>
            <person name="Benes V."/>
            <person name="Wurmbach E."/>
            <person name="Drzonek H."/>
            <person name="Erfle H."/>
            <person name="Jordan N."/>
            <person name="Bangert S."/>
            <person name="Wiedelmann R."/>
            <person name="Kranz H."/>
            <person name="Voss H."/>
            <person name="Holland R."/>
            <person name="Brandt P."/>
            <person name="Nyakatura G."/>
            <person name="Vezzi A."/>
            <person name="D'Angelo M."/>
            <person name="Pallavicini A."/>
            <person name="Toppo S."/>
            <person name="Simionati B."/>
            <person name="Conrad A."/>
            <person name="Hornischer K."/>
            <person name="Kauer G."/>
            <person name="Lohnert T.H."/>
            <person name="Nordsiek G."/>
            <person name="Reichelt J."/>
            <person name="Scharfe M."/>
            <person name="Schon O."/>
            <person name="Bargues M."/>
            <person name="Terol J."/>
            <person name="Climent J."/>
            <person name="Navarro P."/>
            <person name="Collado C."/>
            <person name="Perez-Perez A."/>
            <person name="Ottenwalder B."/>
            <person name="Duchemin D."/>
            <person name="Cooke R."/>
            <person name="Laudie M."/>
            <person name="Berger-Llauro C."/>
            <person name="Purnelle B."/>
            <person name="Masuy D."/>
            <person name="de Haan M."/>
            <person name="Maarse A.C."/>
            <person name="Alcaraz J.P."/>
            <person name="Cottet A."/>
            <person name="Casacuberta E."/>
            <person name="Monfort A."/>
            <person name="Argiriou A."/>
            <person name="flores M."/>
            <person name="Liguori R."/>
            <person name="Vitale D."/>
            <person name="Mannhaupt G."/>
            <person name="Haase D."/>
            <person name="Schoof H."/>
            <person name="Rudd S."/>
            <person name="Zaccaria P."/>
            <person name="Mewes H.W."/>
            <person name="Mayer K.F."/>
            <person name="Kaul S."/>
            <person name="Town C.D."/>
            <person name="Koo H.L."/>
            <person name="Tallon L.J."/>
            <person name="Jenkins J."/>
            <person name="Rooney T."/>
            <person name="Rizzo M."/>
            <person name="Walts A."/>
            <person name="Utterback T."/>
            <person name="Fujii C.Y."/>
            <person name="Shea T.P."/>
            <person name="Creasy T.H."/>
            <person name="Haas B."/>
            <person name="Maiti R."/>
            <person name="Wu D."/>
            <person name="Peterson J."/>
            <person name="Van Aken S."/>
            <person name="Pai G."/>
            <person name="Militscher J."/>
            <person name="Sellers P."/>
            <person name="Gill J.E."/>
            <person name="Feldblyum T.V."/>
            <person name="Preuss D."/>
            <person name="Lin X."/>
            <person name="Nierman W.C."/>
            <person name="Salzberg S.L."/>
            <person name="White O."/>
            <person name="Venter J.C."/>
            <person name="Fraser C.M."/>
            <person name="Kaneko T."/>
            <person name="Nakamura Y."/>
            <person name="Sato S."/>
            <person name="Kato T."/>
            <person name="Asamizu E."/>
            <person name="Sasamoto S."/>
            <person name="Kimura T."/>
            <person name="Idesawa K."/>
            <person name="Kawashima K."/>
            <person name="Kishida Y."/>
            <person name="Kiyokawa C."/>
            <person name="Kohara M."/>
            <person name="Matsumoto M."/>
            <person name="Matsuno A."/>
            <person name="Muraki A."/>
            <person name="Nakayama S."/>
            <person name="Nakazaki N."/>
            <person name="Shinpo S."/>
            <person name="Takeuchi C."/>
            <person name="Wada T."/>
            <person name="Watanabe A."/>
            <person name="Yamada M."/>
            <person name="Yasuda M."/>
            <person name="Tabata S."/>
        </authorList>
    </citation>
    <scope>NUCLEOTIDE SEQUENCE [LARGE SCALE GENOMIC DNA]</scope>
    <source>
        <strain evidence="5">cv. Columbia</strain>
    </source>
</reference>
<evidence type="ECO:0000313" key="5">
    <source>
        <dbReference type="Proteomes" id="UP000006548"/>
    </source>
</evidence>
<dbReference type="RefSeq" id="NP_683630.1">
    <property type="nucleotide sequence ID" value="NM_148788.1"/>
</dbReference>
<keyword evidence="1" id="KW-0175">Coiled coil</keyword>
<dbReference type="KEGG" id="ath:AT3G33293"/>
<organism evidence="4 5">
    <name type="scientific">Arabidopsis thaliana</name>
    <name type="common">Mouse-ear cress</name>
    <dbReference type="NCBI Taxonomy" id="3702"/>
    <lineage>
        <taxon>Eukaryota</taxon>
        <taxon>Viridiplantae</taxon>
        <taxon>Streptophyta</taxon>
        <taxon>Embryophyta</taxon>
        <taxon>Tracheophyta</taxon>
        <taxon>Spermatophyta</taxon>
        <taxon>Magnoliopsida</taxon>
        <taxon>eudicotyledons</taxon>
        <taxon>Gunneridae</taxon>
        <taxon>Pentapetalae</taxon>
        <taxon>rosids</taxon>
        <taxon>malvids</taxon>
        <taxon>Brassicales</taxon>
        <taxon>Brassicaceae</taxon>
        <taxon>Camelineae</taxon>
        <taxon>Arabidopsis</taxon>
    </lineage>
</organism>
<evidence type="ECO:0000256" key="2">
    <source>
        <dbReference type="SAM" id="MobiDB-lite"/>
    </source>
</evidence>
<dbReference type="InParanoid" id="F4JCM1"/>
<dbReference type="PhylomeDB" id="F4JCM1"/>
<proteinExistence type="predicted"/>
<dbReference type="ExpressionAtlas" id="F4JCM1">
    <property type="expression patterns" value="baseline"/>
</dbReference>
<gene>
    <name evidence="3 4" type="ordered locus">At3g33293</name>
</gene>
<protein>
    <submittedName>
        <fullName evidence="4">Myosin heavy chain-like protein</fullName>
    </submittedName>
</protein>
<feature type="compositionally biased region" description="Polar residues" evidence="2">
    <location>
        <begin position="107"/>
        <end position="123"/>
    </location>
</feature>
<name>F4JCM1_ARATH</name>
<dbReference type="TAIR" id="AT3G33293"/>
<accession>F4JCM1</accession>
<sequence length="145" mass="16060">MELIQGAILFIQTEKARSELESDIKEHESNLLLLDQTLEEDFSEEQERSKLEAVLAEKRGHLASLPTLSFNPQHFEDFYIESLPLSESGLDWAVIIPDVEHEAGTEPGNSSKLLSASEPTKTESAVVEPTEADPAIVDPEKITDS</sequence>
<dbReference type="EMBL" id="CP002686">
    <property type="protein sequence ID" value="AEE77709.1"/>
    <property type="molecule type" value="Genomic_DNA"/>
</dbReference>